<accession>X1L503</accession>
<dbReference type="HAMAP" id="MF_00107">
    <property type="entry name" value="IspF"/>
    <property type="match status" value="1"/>
</dbReference>
<feature type="domain" description="2-C-methyl-D-erythritol 2,4-cyclodiphosphate synthase" evidence="8">
    <location>
        <begin position="5"/>
        <end position="158"/>
    </location>
</feature>
<dbReference type="EMBL" id="BARV01000372">
    <property type="protein sequence ID" value="GAH97499.1"/>
    <property type="molecule type" value="Genomic_DNA"/>
</dbReference>
<dbReference type="CDD" id="cd00554">
    <property type="entry name" value="MECDP_synthase"/>
    <property type="match status" value="1"/>
</dbReference>
<evidence type="ECO:0000256" key="4">
    <source>
        <dbReference type="ARBA" id="ARBA00012579"/>
    </source>
</evidence>
<proteinExistence type="inferred from homology"/>
<dbReference type="Gene3D" id="3.30.1330.50">
    <property type="entry name" value="2-C-methyl-D-erythritol 2,4-cyclodiphosphate synthase"/>
    <property type="match status" value="1"/>
</dbReference>
<dbReference type="GO" id="GO:0008685">
    <property type="term" value="F:2-C-methyl-D-erythritol 2,4-cyclodiphosphate synthase activity"/>
    <property type="evidence" value="ECO:0007669"/>
    <property type="project" value="UniProtKB-EC"/>
</dbReference>
<evidence type="ECO:0000256" key="1">
    <source>
        <dbReference type="ARBA" id="ARBA00000200"/>
    </source>
</evidence>
<dbReference type="InterPro" id="IPR020555">
    <property type="entry name" value="MECDP_synthase_CS"/>
</dbReference>
<evidence type="ECO:0000313" key="9">
    <source>
        <dbReference type="EMBL" id="GAH97499.1"/>
    </source>
</evidence>
<evidence type="ECO:0000256" key="2">
    <source>
        <dbReference type="ARBA" id="ARBA00001968"/>
    </source>
</evidence>
<keyword evidence="6" id="KW-0414">Isoprene biosynthesis</keyword>
<dbReference type="AlphaFoldDB" id="X1L503"/>
<reference evidence="9" key="1">
    <citation type="journal article" date="2014" name="Front. Microbiol.">
        <title>High frequency of phylogenetically diverse reductive dehalogenase-homologous genes in deep subseafloor sedimentary metagenomes.</title>
        <authorList>
            <person name="Kawai M."/>
            <person name="Futagami T."/>
            <person name="Toyoda A."/>
            <person name="Takaki Y."/>
            <person name="Nishi S."/>
            <person name="Hori S."/>
            <person name="Arai W."/>
            <person name="Tsubouchi T."/>
            <person name="Morono Y."/>
            <person name="Uchiyama I."/>
            <person name="Ito T."/>
            <person name="Fujiyama A."/>
            <person name="Inagaki F."/>
            <person name="Takami H."/>
        </authorList>
    </citation>
    <scope>NUCLEOTIDE SEQUENCE</scope>
    <source>
        <strain evidence="9">Expedition CK06-06</strain>
    </source>
</reference>
<keyword evidence="5" id="KW-0479">Metal-binding</keyword>
<dbReference type="Pfam" id="PF02542">
    <property type="entry name" value="YgbB"/>
    <property type="match status" value="1"/>
</dbReference>
<comment type="pathway">
    <text evidence="3">Isoprenoid biosynthesis; isopentenyl diphosphate biosynthesis via DXP pathway; isopentenyl diphosphate from 1-deoxy-D-xylulose 5-phosphate: step 4/6.</text>
</comment>
<dbReference type="EC" id="4.6.1.12" evidence="4"/>
<sequence>MGNKLRVGIGYDVHPLTSGRRLVLGGIDIPFAQGLSGWSDADVLSHAIIDALLGAAALGDIGSHFPPGEPQYKDISSLALLERTRDKLLAHGWQIVNVDATIVAEKPKLGDFIYQMRQQVSQTLGIDTSQVSVKASTSAQLGSIGRGEGMAACAVALIEGISD</sequence>
<dbReference type="NCBIfam" id="TIGR00151">
    <property type="entry name" value="ispF"/>
    <property type="match status" value="1"/>
</dbReference>
<evidence type="ECO:0000256" key="3">
    <source>
        <dbReference type="ARBA" id="ARBA00004709"/>
    </source>
</evidence>
<evidence type="ECO:0000256" key="6">
    <source>
        <dbReference type="ARBA" id="ARBA00023229"/>
    </source>
</evidence>
<dbReference type="GO" id="GO:0019288">
    <property type="term" value="P:isopentenyl diphosphate biosynthetic process, methylerythritol 4-phosphate pathway"/>
    <property type="evidence" value="ECO:0007669"/>
    <property type="project" value="UniProtKB-UniPathway"/>
</dbReference>
<dbReference type="GO" id="GO:0046872">
    <property type="term" value="F:metal ion binding"/>
    <property type="evidence" value="ECO:0007669"/>
    <property type="project" value="UniProtKB-KW"/>
</dbReference>
<comment type="caution">
    <text evidence="9">The sequence shown here is derived from an EMBL/GenBank/DDBJ whole genome shotgun (WGS) entry which is preliminary data.</text>
</comment>
<comment type="catalytic activity">
    <reaction evidence="1">
        <text>4-CDP-2-C-methyl-D-erythritol 2-phosphate = 2-C-methyl-D-erythritol 2,4-cyclic diphosphate + CMP</text>
        <dbReference type="Rhea" id="RHEA:23864"/>
        <dbReference type="ChEBI" id="CHEBI:57919"/>
        <dbReference type="ChEBI" id="CHEBI:58483"/>
        <dbReference type="ChEBI" id="CHEBI:60377"/>
        <dbReference type="EC" id="4.6.1.12"/>
    </reaction>
</comment>
<dbReference type="InterPro" id="IPR036571">
    <property type="entry name" value="MECDP_synthase_sf"/>
</dbReference>
<dbReference type="SUPFAM" id="SSF69765">
    <property type="entry name" value="IpsF-like"/>
    <property type="match status" value="1"/>
</dbReference>
<comment type="cofactor">
    <cofactor evidence="2">
        <name>a divalent metal cation</name>
        <dbReference type="ChEBI" id="CHEBI:60240"/>
    </cofactor>
</comment>
<dbReference type="UniPathway" id="UPA00056">
    <property type="reaction ID" value="UER00095"/>
</dbReference>
<protein>
    <recommendedName>
        <fullName evidence="4">2-C-methyl-D-erythritol 2,4-cyclodiphosphate synthase</fullName>
        <ecNumber evidence="4">4.6.1.12</ecNumber>
    </recommendedName>
</protein>
<gene>
    <name evidence="9" type="ORF">S06H3_01474</name>
</gene>
<dbReference type="GO" id="GO:0016114">
    <property type="term" value="P:terpenoid biosynthetic process"/>
    <property type="evidence" value="ECO:0007669"/>
    <property type="project" value="InterPro"/>
</dbReference>
<evidence type="ECO:0000259" key="8">
    <source>
        <dbReference type="Pfam" id="PF02542"/>
    </source>
</evidence>
<dbReference type="PROSITE" id="PS01350">
    <property type="entry name" value="ISPF"/>
    <property type="match status" value="1"/>
</dbReference>
<name>X1L503_9ZZZZ</name>
<dbReference type="InterPro" id="IPR003526">
    <property type="entry name" value="MECDP_synthase"/>
</dbReference>
<evidence type="ECO:0000256" key="7">
    <source>
        <dbReference type="ARBA" id="ARBA00023239"/>
    </source>
</evidence>
<evidence type="ECO:0000256" key="5">
    <source>
        <dbReference type="ARBA" id="ARBA00022723"/>
    </source>
</evidence>
<organism evidence="9">
    <name type="scientific">marine sediment metagenome</name>
    <dbReference type="NCBI Taxonomy" id="412755"/>
    <lineage>
        <taxon>unclassified sequences</taxon>
        <taxon>metagenomes</taxon>
        <taxon>ecological metagenomes</taxon>
    </lineage>
</organism>
<dbReference type="PANTHER" id="PTHR43181">
    <property type="entry name" value="2-C-METHYL-D-ERYTHRITOL 2,4-CYCLODIPHOSPHATE SYNTHASE, CHLOROPLASTIC"/>
    <property type="match status" value="1"/>
</dbReference>
<dbReference type="PANTHER" id="PTHR43181:SF1">
    <property type="entry name" value="2-C-METHYL-D-ERYTHRITOL 2,4-CYCLODIPHOSPHATE SYNTHASE, CHLOROPLASTIC"/>
    <property type="match status" value="1"/>
</dbReference>
<keyword evidence="7" id="KW-0456">Lyase</keyword>